<name>A0AAV5JCJ7_9ROSI</name>
<organism evidence="1 2">
    <name type="scientific">Rubroshorea leprosula</name>
    <dbReference type="NCBI Taxonomy" id="152421"/>
    <lineage>
        <taxon>Eukaryota</taxon>
        <taxon>Viridiplantae</taxon>
        <taxon>Streptophyta</taxon>
        <taxon>Embryophyta</taxon>
        <taxon>Tracheophyta</taxon>
        <taxon>Spermatophyta</taxon>
        <taxon>Magnoliopsida</taxon>
        <taxon>eudicotyledons</taxon>
        <taxon>Gunneridae</taxon>
        <taxon>Pentapetalae</taxon>
        <taxon>rosids</taxon>
        <taxon>malvids</taxon>
        <taxon>Malvales</taxon>
        <taxon>Dipterocarpaceae</taxon>
        <taxon>Rubroshorea</taxon>
    </lineage>
</organism>
<evidence type="ECO:0000313" key="2">
    <source>
        <dbReference type="Proteomes" id="UP001054252"/>
    </source>
</evidence>
<proteinExistence type="predicted"/>
<reference evidence="1 2" key="1">
    <citation type="journal article" date="2021" name="Commun. Biol.">
        <title>The genome of Shorea leprosula (Dipterocarpaceae) highlights the ecological relevance of drought in aseasonal tropical rainforests.</title>
        <authorList>
            <person name="Ng K.K.S."/>
            <person name="Kobayashi M.J."/>
            <person name="Fawcett J.A."/>
            <person name="Hatakeyama M."/>
            <person name="Paape T."/>
            <person name="Ng C.H."/>
            <person name="Ang C.C."/>
            <person name="Tnah L.H."/>
            <person name="Lee C.T."/>
            <person name="Nishiyama T."/>
            <person name="Sese J."/>
            <person name="O'Brien M.J."/>
            <person name="Copetti D."/>
            <person name="Mohd Noor M.I."/>
            <person name="Ong R.C."/>
            <person name="Putra M."/>
            <person name="Sireger I.Z."/>
            <person name="Indrioko S."/>
            <person name="Kosugi Y."/>
            <person name="Izuno A."/>
            <person name="Isagi Y."/>
            <person name="Lee S.L."/>
            <person name="Shimizu K.K."/>
        </authorList>
    </citation>
    <scope>NUCLEOTIDE SEQUENCE [LARGE SCALE GENOMIC DNA]</scope>
    <source>
        <strain evidence="1">214</strain>
    </source>
</reference>
<gene>
    <name evidence="1" type="ORF">SLEP1_g21167</name>
</gene>
<protein>
    <submittedName>
        <fullName evidence="1">Uncharacterized protein</fullName>
    </submittedName>
</protein>
<dbReference type="AlphaFoldDB" id="A0AAV5JCJ7"/>
<keyword evidence="2" id="KW-1185">Reference proteome</keyword>
<evidence type="ECO:0000313" key="1">
    <source>
        <dbReference type="EMBL" id="GKV09710.1"/>
    </source>
</evidence>
<sequence length="137" mass="15163">MSYSPSRLQLYSEGLPVAKIRVPGFSQPAHSNNVPVKTRVLIDCVNVTQILAGYLQDQSGQDIIPMKLLGDVKVKLHFLHLTLPKIKVALDCDLNFVPGELAFITEVLHNRAAKNPIAAFVNESKSYLKNCAFAIYI</sequence>
<accession>A0AAV5JCJ7</accession>
<dbReference type="Proteomes" id="UP001054252">
    <property type="component" value="Unassembled WGS sequence"/>
</dbReference>
<comment type="caution">
    <text evidence="1">The sequence shown here is derived from an EMBL/GenBank/DDBJ whole genome shotgun (WGS) entry which is preliminary data.</text>
</comment>
<dbReference type="EMBL" id="BPVZ01000031">
    <property type="protein sequence ID" value="GKV09710.1"/>
    <property type="molecule type" value="Genomic_DNA"/>
</dbReference>